<evidence type="ECO:0000256" key="3">
    <source>
        <dbReference type="ARBA" id="ARBA00012202"/>
    </source>
</evidence>
<evidence type="ECO:0000256" key="6">
    <source>
        <dbReference type="ARBA" id="ARBA00022741"/>
    </source>
</evidence>
<feature type="region of interest" description="Disordered" evidence="15">
    <location>
        <begin position="429"/>
        <end position="452"/>
    </location>
</feature>
<dbReference type="GO" id="GO:0001653">
    <property type="term" value="F:peptide receptor activity"/>
    <property type="evidence" value="ECO:0007669"/>
    <property type="project" value="TreeGrafter"/>
</dbReference>
<dbReference type="EMBL" id="JABSTR010000003">
    <property type="protein sequence ID" value="KAH9365369.1"/>
    <property type="molecule type" value="Genomic_DNA"/>
</dbReference>
<evidence type="ECO:0000256" key="15">
    <source>
        <dbReference type="SAM" id="MobiDB-lite"/>
    </source>
</evidence>
<protein>
    <recommendedName>
        <fullName evidence="3">guanylate cyclase</fullName>
        <ecNumber evidence="3">4.6.1.2</ecNumber>
    </recommendedName>
</protein>
<name>A0A9J6FSY3_HAELO</name>
<dbReference type="InterPro" id="IPR011645">
    <property type="entry name" value="HNOB_dom_associated"/>
</dbReference>
<evidence type="ECO:0000259" key="16">
    <source>
        <dbReference type="PROSITE" id="PS50125"/>
    </source>
</evidence>
<dbReference type="SMART" id="SM00044">
    <property type="entry name" value="CYCc"/>
    <property type="match status" value="1"/>
</dbReference>
<evidence type="ECO:0000256" key="7">
    <source>
        <dbReference type="ARBA" id="ARBA00022989"/>
    </source>
</evidence>
<dbReference type="PROSITE" id="PS50125">
    <property type="entry name" value="GUANYLATE_CYCLASE_2"/>
    <property type="match status" value="1"/>
</dbReference>
<dbReference type="GO" id="GO:0035556">
    <property type="term" value="P:intracellular signal transduction"/>
    <property type="evidence" value="ECO:0007669"/>
    <property type="project" value="InterPro"/>
</dbReference>
<comment type="caution">
    <text evidence="17">The sequence shown here is derived from an EMBL/GenBank/DDBJ whole genome shotgun (WGS) entry which is preliminary data.</text>
</comment>
<accession>A0A9J6FSY3</accession>
<keyword evidence="8" id="KW-0472">Membrane</keyword>
<evidence type="ECO:0000256" key="1">
    <source>
        <dbReference type="ARBA" id="ARBA00001436"/>
    </source>
</evidence>
<dbReference type="InterPro" id="IPR001054">
    <property type="entry name" value="A/G_cyclase"/>
</dbReference>
<dbReference type="PANTHER" id="PTHR11920:SF501">
    <property type="entry name" value="GUANYLATE CYCLASE 32E"/>
    <property type="match status" value="1"/>
</dbReference>
<dbReference type="VEuPathDB" id="VectorBase:HLOH_060417"/>
<evidence type="ECO:0000256" key="12">
    <source>
        <dbReference type="ARBA" id="ARBA00023293"/>
    </source>
</evidence>
<dbReference type="EC" id="4.6.1.2" evidence="3"/>
<dbReference type="PROSITE" id="PS00452">
    <property type="entry name" value="GUANYLATE_CYCLASE_1"/>
    <property type="match status" value="1"/>
</dbReference>
<dbReference type="Gene3D" id="3.30.70.1230">
    <property type="entry name" value="Nucleotide cyclase"/>
    <property type="match status" value="1"/>
</dbReference>
<evidence type="ECO:0000256" key="14">
    <source>
        <dbReference type="SAM" id="Coils"/>
    </source>
</evidence>
<keyword evidence="18" id="KW-1185">Reference proteome</keyword>
<dbReference type="AlphaFoldDB" id="A0A9J6FSY3"/>
<dbReference type="GO" id="GO:0004016">
    <property type="term" value="F:adenylate cyclase activity"/>
    <property type="evidence" value="ECO:0007669"/>
    <property type="project" value="TreeGrafter"/>
</dbReference>
<organism evidence="17 18">
    <name type="scientific">Haemaphysalis longicornis</name>
    <name type="common">Bush tick</name>
    <dbReference type="NCBI Taxonomy" id="44386"/>
    <lineage>
        <taxon>Eukaryota</taxon>
        <taxon>Metazoa</taxon>
        <taxon>Ecdysozoa</taxon>
        <taxon>Arthropoda</taxon>
        <taxon>Chelicerata</taxon>
        <taxon>Arachnida</taxon>
        <taxon>Acari</taxon>
        <taxon>Parasitiformes</taxon>
        <taxon>Ixodida</taxon>
        <taxon>Ixodoidea</taxon>
        <taxon>Ixodidae</taxon>
        <taxon>Haemaphysalinae</taxon>
        <taxon>Haemaphysalis</taxon>
    </lineage>
</organism>
<dbReference type="Pfam" id="PF00211">
    <property type="entry name" value="Guanylate_cyc"/>
    <property type="match status" value="1"/>
</dbReference>
<dbReference type="GO" id="GO:0005886">
    <property type="term" value="C:plasma membrane"/>
    <property type="evidence" value="ECO:0007669"/>
    <property type="project" value="TreeGrafter"/>
</dbReference>
<dbReference type="Gene3D" id="1.10.510.10">
    <property type="entry name" value="Transferase(Phosphotransferase) domain 1"/>
    <property type="match status" value="1"/>
</dbReference>
<dbReference type="InterPro" id="IPR018297">
    <property type="entry name" value="A/G_cyclase_CS"/>
</dbReference>
<evidence type="ECO:0000313" key="17">
    <source>
        <dbReference type="EMBL" id="KAH9365369.1"/>
    </source>
</evidence>
<dbReference type="FunFam" id="3.30.70.1230:FF:000019">
    <property type="entry name" value="Guanylate cyclase"/>
    <property type="match status" value="1"/>
</dbReference>
<gene>
    <name evidence="17" type="ORF">HPB48_015035</name>
</gene>
<evidence type="ECO:0000256" key="8">
    <source>
        <dbReference type="ARBA" id="ARBA00023136"/>
    </source>
</evidence>
<evidence type="ECO:0000256" key="10">
    <source>
        <dbReference type="ARBA" id="ARBA00023180"/>
    </source>
</evidence>
<comment type="subcellular location">
    <subcellularLocation>
        <location evidence="2">Membrane</location>
        <topology evidence="2">Single-pass type I membrane protein</topology>
    </subcellularLocation>
</comment>
<dbReference type="Proteomes" id="UP000821853">
    <property type="component" value="Unassembled WGS sequence"/>
</dbReference>
<keyword evidence="12" id="KW-0141">cGMP biosynthesis</keyword>
<evidence type="ECO:0000313" key="18">
    <source>
        <dbReference type="Proteomes" id="UP000821853"/>
    </source>
</evidence>
<proteinExistence type="inferred from homology"/>
<comment type="catalytic activity">
    <reaction evidence="1">
        <text>GTP = 3',5'-cyclic GMP + diphosphate</text>
        <dbReference type="Rhea" id="RHEA:13665"/>
        <dbReference type="ChEBI" id="CHEBI:33019"/>
        <dbReference type="ChEBI" id="CHEBI:37565"/>
        <dbReference type="ChEBI" id="CHEBI:57746"/>
        <dbReference type="EC" id="4.6.1.2"/>
    </reaction>
</comment>
<dbReference type="GO" id="GO:0000166">
    <property type="term" value="F:nucleotide binding"/>
    <property type="evidence" value="ECO:0007669"/>
    <property type="project" value="UniProtKB-KW"/>
</dbReference>
<dbReference type="Pfam" id="PF07701">
    <property type="entry name" value="HNOBA"/>
    <property type="match status" value="1"/>
</dbReference>
<keyword evidence="5" id="KW-0732">Signal</keyword>
<evidence type="ECO:0000256" key="9">
    <source>
        <dbReference type="ARBA" id="ARBA00023170"/>
    </source>
</evidence>
<dbReference type="CDD" id="cd07302">
    <property type="entry name" value="CHD"/>
    <property type="match status" value="1"/>
</dbReference>
<sequence length="584" mass="64140">MLNEDQEMQGIQAEQTFVNLAATVTALTVLPLFTAAAIVDKVMAGGDPPFRPPVSDLQCQDYVLSVINDCWAEKPDSRPELGQVQERLKKMRQGMKPNIMDNLMAMMEKYANNLEELVTERTCLLEEEKKKTEALLHRMLPKTVALQLMRGQMVVPESFDAVTIYFSDIVGFTEMSATSTPLEVVTFLNELYTCFDSIIRHYDVYKVETIGDAYMVVSGLPERNGDAHACEVASMALEILDAVRHFTIRHRPGAALRLRIGIHSGPVVAGVVGLTMPRYCLFGDTVNTASRMESNGEALKIHISSQCRDLLVKIGGYDIADRGLVKMKGKGELRTYWLLGHKAGPQHRRVDGNHCMPVPLFNVVDGGATAGGCGTAPHRSPKVEQGLLPRRGSLIPKLSEHDGDLLSVGLMNGSVMGGIQALHRLKQDSPGILRPKPSRESSFTHKNPRRHDLLDGAASSRTNSIADLDSGLTIPHRHEFGCSNPDLAVLRSRQWAADRGKNGLKSLDESARPRRRQSEWRSCDEITALMPAKDKLKKVFTGLLRSSGVSREKSRDLDAVADAGGGGLPRFVCESVDDPAESIV</sequence>
<evidence type="ECO:0000256" key="4">
    <source>
        <dbReference type="ARBA" id="ARBA00022692"/>
    </source>
</evidence>
<feature type="domain" description="Guanylate cyclase" evidence="16">
    <location>
        <begin position="163"/>
        <end position="293"/>
    </location>
</feature>
<feature type="coiled-coil region" evidence="14">
    <location>
        <begin position="100"/>
        <end position="127"/>
    </location>
</feature>
<dbReference type="OrthoDB" id="1890790at2759"/>
<keyword evidence="14" id="KW-0175">Coiled coil</keyword>
<dbReference type="InterPro" id="IPR050401">
    <property type="entry name" value="Cyclic_nucleotide_synthase"/>
</dbReference>
<evidence type="ECO:0000256" key="2">
    <source>
        <dbReference type="ARBA" id="ARBA00004479"/>
    </source>
</evidence>
<comment type="similarity">
    <text evidence="13">Belongs to the adenylyl cyclase class-4/guanylyl cyclase family.</text>
</comment>
<dbReference type="GO" id="GO:0004383">
    <property type="term" value="F:guanylate cyclase activity"/>
    <property type="evidence" value="ECO:0007669"/>
    <property type="project" value="UniProtKB-EC"/>
</dbReference>
<keyword evidence="11 13" id="KW-0456">Lyase</keyword>
<reference evidence="17 18" key="1">
    <citation type="journal article" date="2020" name="Cell">
        <title>Large-Scale Comparative Analyses of Tick Genomes Elucidate Their Genetic Diversity and Vector Capacities.</title>
        <authorList>
            <consortium name="Tick Genome and Microbiome Consortium (TIGMIC)"/>
            <person name="Jia N."/>
            <person name="Wang J."/>
            <person name="Shi W."/>
            <person name="Du L."/>
            <person name="Sun Y."/>
            <person name="Zhan W."/>
            <person name="Jiang J.F."/>
            <person name="Wang Q."/>
            <person name="Zhang B."/>
            <person name="Ji P."/>
            <person name="Bell-Sakyi L."/>
            <person name="Cui X.M."/>
            <person name="Yuan T.T."/>
            <person name="Jiang B.G."/>
            <person name="Yang W.F."/>
            <person name="Lam T.T."/>
            <person name="Chang Q.C."/>
            <person name="Ding S.J."/>
            <person name="Wang X.J."/>
            <person name="Zhu J.G."/>
            <person name="Ruan X.D."/>
            <person name="Zhao L."/>
            <person name="Wei J.T."/>
            <person name="Ye R.Z."/>
            <person name="Que T.C."/>
            <person name="Du C.H."/>
            <person name="Zhou Y.H."/>
            <person name="Cheng J.X."/>
            <person name="Dai P.F."/>
            <person name="Guo W.B."/>
            <person name="Han X.H."/>
            <person name="Huang E.J."/>
            <person name="Li L.F."/>
            <person name="Wei W."/>
            <person name="Gao Y.C."/>
            <person name="Liu J.Z."/>
            <person name="Shao H.Z."/>
            <person name="Wang X."/>
            <person name="Wang C.C."/>
            <person name="Yang T.C."/>
            <person name="Huo Q.B."/>
            <person name="Li W."/>
            <person name="Chen H.Y."/>
            <person name="Chen S.E."/>
            <person name="Zhou L.G."/>
            <person name="Ni X.B."/>
            <person name="Tian J.H."/>
            <person name="Sheng Y."/>
            <person name="Liu T."/>
            <person name="Pan Y.S."/>
            <person name="Xia L.Y."/>
            <person name="Li J."/>
            <person name="Zhao F."/>
            <person name="Cao W.C."/>
        </authorList>
    </citation>
    <scope>NUCLEOTIDE SEQUENCE [LARGE SCALE GENOMIC DNA]</scope>
    <source>
        <strain evidence="17">HaeL-2018</strain>
    </source>
</reference>
<evidence type="ECO:0000256" key="11">
    <source>
        <dbReference type="ARBA" id="ARBA00023239"/>
    </source>
</evidence>
<keyword evidence="7" id="KW-1133">Transmembrane helix</keyword>
<dbReference type="GO" id="GO:0007168">
    <property type="term" value="P:receptor guanylyl cyclase signaling pathway"/>
    <property type="evidence" value="ECO:0007669"/>
    <property type="project" value="TreeGrafter"/>
</dbReference>
<dbReference type="InterPro" id="IPR029787">
    <property type="entry name" value="Nucleotide_cyclase"/>
</dbReference>
<evidence type="ECO:0000256" key="13">
    <source>
        <dbReference type="RuleBase" id="RU000405"/>
    </source>
</evidence>
<keyword evidence="9" id="KW-0675">Receptor</keyword>
<dbReference type="PANTHER" id="PTHR11920">
    <property type="entry name" value="GUANYLYL CYCLASE"/>
    <property type="match status" value="1"/>
</dbReference>
<keyword evidence="6" id="KW-0547">Nucleotide-binding</keyword>
<dbReference type="SUPFAM" id="SSF55073">
    <property type="entry name" value="Nucleotide cyclase"/>
    <property type="match status" value="1"/>
</dbReference>
<keyword evidence="4" id="KW-0812">Transmembrane</keyword>
<evidence type="ECO:0000256" key="5">
    <source>
        <dbReference type="ARBA" id="ARBA00022729"/>
    </source>
</evidence>
<keyword evidence="10" id="KW-0325">Glycoprotein</keyword>